<accession>A0A0A1VR25</accession>
<sequence>MPVYNGEPYLDEAINSILIQTFTDFEFLIIDDGSTDRSLEIIQRYQDSRIKLIRNPINKGLVDSLNLGLSLAKGEYIARMDCDDISKADRLEKQVRFLIEHPDIGVIGSCIDIIDNNSKIIQTWIYPAESELIKWELFFHCPFAHPSIMFRKKLVKQVNGYSNKYPHAEDYELWWRLYDLTNFSNLSESLLLYRVHDKNVTNIHKKAQIDNAAKIHHYYLEKYLQKKIDYQVSCNLFRHNFDNLIKNKKIIKLIFDIFKIFQYRNTNDQKKLHKLRLELLRKIYCMTRSYLKSINFN</sequence>
<dbReference type="Proteomes" id="UP000030321">
    <property type="component" value="Unassembled WGS sequence"/>
</dbReference>
<dbReference type="InterPro" id="IPR001173">
    <property type="entry name" value="Glyco_trans_2-like"/>
</dbReference>
<dbReference type="Gene3D" id="3.90.550.10">
    <property type="entry name" value="Spore Coat Polysaccharide Biosynthesis Protein SpsA, Chain A"/>
    <property type="match status" value="1"/>
</dbReference>
<organism evidence="2 3">
    <name type="scientific">Microcystis aeruginosa NIES-44</name>
    <dbReference type="NCBI Taxonomy" id="449439"/>
    <lineage>
        <taxon>Bacteria</taxon>
        <taxon>Bacillati</taxon>
        <taxon>Cyanobacteriota</taxon>
        <taxon>Cyanophyceae</taxon>
        <taxon>Oscillatoriophycideae</taxon>
        <taxon>Chroococcales</taxon>
        <taxon>Microcystaceae</taxon>
        <taxon>Microcystis</taxon>
    </lineage>
</organism>
<keyword evidence="2" id="KW-0808">Transferase</keyword>
<name>A0A0A1VR25_MICAE</name>
<gene>
    <name evidence="2" type="ORF">N44_00820</name>
</gene>
<dbReference type="EMBL" id="BBPA01000020">
    <property type="protein sequence ID" value="GAL92262.1"/>
    <property type="molecule type" value="Genomic_DNA"/>
</dbReference>
<dbReference type="GO" id="GO:0016758">
    <property type="term" value="F:hexosyltransferase activity"/>
    <property type="evidence" value="ECO:0007669"/>
    <property type="project" value="UniProtKB-ARBA"/>
</dbReference>
<evidence type="ECO:0000313" key="2">
    <source>
        <dbReference type="EMBL" id="GAL92262.1"/>
    </source>
</evidence>
<protein>
    <submittedName>
        <fullName evidence="2">Glycosyl transferase, group 2 family protein</fullName>
    </submittedName>
</protein>
<dbReference type="PANTHER" id="PTHR22916:SF3">
    <property type="entry name" value="UDP-GLCNAC:BETAGAL BETA-1,3-N-ACETYLGLUCOSAMINYLTRANSFERASE-LIKE PROTEIN 1"/>
    <property type="match status" value="1"/>
</dbReference>
<dbReference type="PANTHER" id="PTHR22916">
    <property type="entry name" value="GLYCOSYLTRANSFERASE"/>
    <property type="match status" value="1"/>
</dbReference>
<dbReference type="AlphaFoldDB" id="A0A0A1VR25"/>
<dbReference type="InterPro" id="IPR029044">
    <property type="entry name" value="Nucleotide-diphossugar_trans"/>
</dbReference>
<evidence type="ECO:0000259" key="1">
    <source>
        <dbReference type="Pfam" id="PF00535"/>
    </source>
</evidence>
<reference evidence="3" key="1">
    <citation type="journal article" date="2015" name="Genome">
        <title>Whole Genome Sequence of the Non-Microcystin-Producing Microcystis aeruginosa Strain NIES-44.</title>
        <authorList>
            <person name="Okano K."/>
            <person name="Miyata N."/>
            <person name="Ozaki Y."/>
        </authorList>
    </citation>
    <scope>NUCLEOTIDE SEQUENCE [LARGE SCALE GENOMIC DNA]</scope>
    <source>
        <strain evidence="3">NIES-44</strain>
    </source>
</reference>
<proteinExistence type="predicted"/>
<dbReference type="Pfam" id="PF00535">
    <property type="entry name" value="Glycos_transf_2"/>
    <property type="match status" value="1"/>
</dbReference>
<evidence type="ECO:0000313" key="3">
    <source>
        <dbReference type="Proteomes" id="UP000030321"/>
    </source>
</evidence>
<dbReference type="SUPFAM" id="SSF53448">
    <property type="entry name" value="Nucleotide-diphospho-sugar transferases"/>
    <property type="match status" value="1"/>
</dbReference>
<feature type="domain" description="Glycosyltransferase 2-like" evidence="1">
    <location>
        <begin position="1"/>
        <end position="156"/>
    </location>
</feature>
<comment type="caution">
    <text evidence="2">The sequence shown here is derived from an EMBL/GenBank/DDBJ whole genome shotgun (WGS) entry which is preliminary data.</text>
</comment>